<dbReference type="SUPFAM" id="SSF48371">
    <property type="entry name" value="ARM repeat"/>
    <property type="match status" value="1"/>
</dbReference>
<organism evidence="2 3">
    <name type="scientific">Stieleria maiorica</name>
    <dbReference type="NCBI Taxonomy" id="2795974"/>
    <lineage>
        <taxon>Bacteria</taxon>
        <taxon>Pseudomonadati</taxon>
        <taxon>Planctomycetota</taxon>
        <taxon>Planctomycetia</taxon>
        <taxon>Pirellulales</taxon>
        <taxon>Pirellulaceae</taxon>
        <taxon>Stieleria</taxon>
    </lineage>
</organism>
<reference evidence="2 3" key="1">
    <citation type="submission" date="2019-02" db="EMBL/GenBank/DDBJ databases">
        <title>Planctomycetal bacteria perform biofilm scaping via a novel small molecule.</title>
        <authorList>
            <person name="Jeske O."/>
            <person name="Boedeker C."/>
            <person name="Wiegand S."/>
            <person name="Breitling P."/>
            <person name="Kallscheuer N."/>
            <person name="Jogler M."/>
            <person name="Rohde M."/>
            <person name="Petersen J."/>
            <person name="Medema M.H."/>
            <person name="Surup F."/>
            <person name="Jogler C."/>
        </authorList>
    </citation>
    <scope>NUCLEOTIDE SEQUENCE [LARGE SCALE GENOMIC DNA]</scope>
    <source>
        <strain evidence="2 3">Mal15</strain>
    </source>
</reference>
<dbReference type="InterPro" id="IPR016024">
    <property type="entry name" value="ARM-type_fold"/>
</dbReference>
<keyword evidence="3" id="KW-1185">Reference proteome</keyword>
<proteinExistence type="predicted"/>
<dbReference type="EMBL" id="CP036264">
    <property type="protein sequence ID" value="QEG00545.1"/>
    <property type="molecule type" value="Genomic_DNA"/>
</dbReference>
<accession>A0A5B9MLM3</accession>
<dbReference type="InterPro" id="IPR011989">
    <property type="entry name" value="ARM-like"/>
</dbReference>
<evidence type="ECO:0000256" key="1">
    <source>
        <dbReference type="SAM" id="MobiDB-lite"/>
    </source>
</evidence>
<dbReference type="AlphaFoldDB" id="A0A5B9MLM3"/>
<dbReference type="Gene3D" id="1.25.10.10">
    <property type="entry name" value="Leucine-rich Repeat Variant"/>
    <property type="match status" value="1"/>
</dbReference>
<name>A0A5B9MLM3_9BACT</name>
<evidence type="ECO:0000313" key="2">
    <source>
        <dbReference type="EMBL" id="QEG00545.1"/>
    </source>
</evidence>
<dbReference type="RefSeq" id="WP_167546988.1">
    <property type="nucleotide sequence ID" value="NZ_CP036264.1"/>
</dbReference>
<dbReference type="Proteomes" id="UP000321353">
    <property type="component" value="Chromosome"/>
</dbReference>
<dbReference type="KEGG" id="smam:Mal15_46150"/>
<sequence>MIDEIPWMDLSYAYGTAIDVPDQLKSVLDPDPEKRRSTFYSFSCNLFHQGSVYSATVPAIGVLQQMLRYQDVPDKAKILETLLAFAVGFAEDIRSNVKLPDFLALADDDDNKGKHCSQPEGLECYLAVGTGAPLYEALVQDSDPRTAVAAAYILAFFPAHAFASCRTLLDVAQDKNEHEFVRSSALLSCSYLSGGGAQREHFQTLQQIVNGETLSDSEPVPLLAATAAYTLLRERKQTIEPTLKADARRLADHCLEHDVRLPPSDFYSFAEPKDIDDDDFDVRALLMPDPQFPWGSIVSRLQQITGKRSQAIEKQRQKSRRPKNVSTPPHLGSFDVKPDSFDVDNIAAAVRRYHANFVGDHNLVQATKEFAPFQPYALRAWDTILELLDDDAPKTRWAAAAMLEHLEPLDDAKVGQLIGRLHRNNNSRLGAAIGKQKVTAGQCQDLCDRLCRGDFVRDVCSTNRDDYRTLVMSHGTNQQLWMLYQNGEEEEQSVAISVLMHRGEIDESDPRAYQAAAADLLSGHFGRVTTAKFMFAKSEDAQRWFFDNLNDLPKTHRWAVVDAMDGFGADLTPLQGHLFAQIEAEENPVLQSKLIALVSNLTDVDDRLVDRLTSVLTSESTFLQRSTVIRVLGSWLPNSDVREDVISRLLPFLTDDSVRVRQATIEQLAADPSGDFTSSLRQSLNDPDPDIVRRAMWHLSRSEALTEDDLALLLNKEQPDRVSAETLLAMTTNAALRKAIGSAVTPAANGPLTKSLRLWIQSKIA</sequence>
<feature type="region of interest" description="Disordered" evidence="1">
    <location>
        <begin position="308"/>
        <end position="333"/>
    </location>
</feature>
<gene>
    <name evidence="2" type="ORF">Mal15_46150</name>
</gene>
<protein>
    <submittedName>
        <fullName evidence="2">HEAT repeat protein</fullName>
    </submittedName>
</protein>
<evidence type="ECO:0000313" key="3">
    <source>
        <dbReference type="Proteomes" id="UP000321353"/>
    </source>
</evidence>